<organism evidence="5 6">
    <name type="scientific">Clostridium estertheticum</name>
    <dbReference type="NCBI Taxonomy" id="238834"/>
    <lineage>
        <taxon>Bacteria</taxon>
        <taxon>Bacillati</taxon>
        <taxon>Bacillota</taxon>
        <taxon>Clostridia</taxon>
        <taxon>Eubacteriales</taxon>
        <taxon>Clostridiaceae</taxon>
        <taxon>Clostridium</taxon>
    </lineage>
</organism>
<dbReference type="RefSeq" id="WP_152749882.1">
    <property type="nucleotide sequence ID" value="NZ_SPSE01000010.1"/>
</dbReference>
<dbReference type="Pfam" id="PF00356">
    <property type="entry name" value="LacI"/>
    <property type="match status" value="1"/>
</dbReference>
<dbReference type="GO" id="GO:0003700">
    <property type="term" value="F:DNA-binding transcription factor activity"/>
    <property type="evidence" value="ECO:0007669"/>
    <property type="project" value="TreeGrafter"/>
</dbReference>
<evidence type="ECO:0000256" key="3">
    <source>
        <dbReference type="ARBA" id="ARBA00023163"/>
    </source>
</evidence>
<evidence type="ECO:0000256" key="2">
    <source>
        <dbReference type="ARBA" id="ARBA00023125"/>
    </source>
</evidence>
<dbReference type="CDD" id="cd06267">
    <property type="entry name" value="PBP1_LacI_sugar_binding-like"/>
    <property type="match status" value="1"/>
</dbReference>
<dbReference type="InterPro" id="IPR046335">
    <property type="entry name" value="LacI/GalR-like_sensor"/>
</dbReference>
<keyword evidence="1" id="KW-0805">Transcription regulation</keyword>
<keyword evidence="2" id="KW-0238">DNA-binding</keyword>
<dbReference type="PANTHER" id="PTHR30146">
    <property type="entry name" value="LACI-RELATED TRANSCRIPTIONAL REPRESSOR"/>
    <property type="match status" value="1"/>
</dbReference>
<dbReference type="SMART" id="SM00354">
    <property type="entry name" value="HTH_LACI"/>
    <property type="match status" value="1"/>
</dbReference>
<dbReference type="GO" id="GO:0000976">
    <property type="term" value="F:transcription cis-regulatory region binding"/>
    <property type="evidence" value="ECO:0007669"/>
    <property type="project" value="TreeGrafter"/>
</dbReference>
<dbReference type="CDD" id="cd01392">
    <property type="entry name" value="HTH_LacI"/>
    <property type="match status" value="1"/>
</dbReference>
<dbReference type="Proteomes" id="UP000342249">
    <property type="component" value="Unassembled WGS sequence"/>
</dbReference>
<dbReference type="InterPro" id="IPR000843">
    <property type="entry name" value="HTH_LacI"/>
</dbReference>
<protein>
    <submittedName>
        <fullName evidence="5">LacI family transcriptional regulator</fullName>
    </submittedName>
</protein>
<dbReference type="SUPFAM" id="SSF53822">
    <property type="entry name" value="Periplasmic binding protein-like I"/>
    <property type="match status" value="1"/>
</dbReference>
<evidence type="ECO:0000313" key="5">
    <source>
        <dbReference type="EMBL" id="MPQ60814.1"/>
    </source>
</evidence>
<reference evidence="5 6" key="1">
    <citation type="journal article" date="2019" name="Lett. Appl. Microbiol.">
        <title>A case of 'blown pack' spoilage of vacuum-packaged pork likely associated with Clostridium estertheticum in Canada.</title>
        <authorList>
            <person name="Zhang P."/>
            <person name="Ward P."/>
            <person name="McMullen L.M."/>
            <person name="Yang X."/>
        </authorList>
    </citation>
    <scope>NUCLEOTIDE SEQUENCE [LARGE SCALE GENOMIC DNA]</scope>
    <source>
        <strain evidence="5 6">MA19</strain>
    </source>
</reference>
<dbReference type="SUPFAM" id="SSF47413">
    <property type="entry name" value="lambda repressor-like DNA-binding domains"/>
    <property type="match status" value="1"/>
</dbReference>
<dbReference type="InterPro" id="IPR028082">
    <property type="entry name" value="Peripla_BP_I"/>
</dbReference>
<dbReference type="PROSITE" id="PS00356">
    <property type="entry name" value="HTH_LACI_1"/>
    <property type="match status" value="1"/>
</dbReference>
<dbReference type="PROSITE" id="PS50932">
    <property type="entry name" value="HTH_LACI_2"/>
    <property type="match status" value="1"/>
</dbReference>
<evidence type="ECO:0000256" key="1">
    <source>
        <dbReference type="ARBA" id="ARBA00023015"/>
    </source>
</evidence>
<dbReference type="Pfam" id="PF13377">
    <property type="entry name" value="Peripla_BP_3"/>
    <property type="match status" value="1"/>
</dbReference>
<name>A0A5N7IIL7_9CLOT</name>
<keyword evidence="3" id="KW-0804">Transcription</keyword>
<feature type="domain" description="HTH lacI-type" evidence="4">
    <location>
        <begin position="11"/>
        <end position="65"/>
    </location>
</feature>
<gene>
    <name evidence="5" type="ORF">E4V82_01630</name>
</gene>
<dbReference type="InterPro" id="IPR010982">
    <property type="entry name" value="Lambda_DNA-bd_dom_sf"/>
</dbReference>
<dbReference type="Gene3D" id="3.40.50.2300">
    <property type="match status" value="2"/>
</dbReference>
<dbReference type="Gene3D" id="1.10.260.40">
    <property type="entry name" value="lambda repressor-like DNA-binding domains"/>
    <property type="match status" value="1"/>
</dbReference>
<sequence length="348" mass="38275">MKNDEDKKKDTTIYDIAKEANVSPATVSRVLTGSAKVKEDKKERVLEIIKLHNFQPNAVARSLFKKRSMMIGVILPDITNPFFSTVFLEAEKAALEFGYSMILCNSMDSSKVEALHIKSLSEKQVDGVIFMGHRVNAVKTNINYVLDLQRLASKIPFVIINGKMMGVDSYKIITDEEDGIIKIVDYLVGLGHKDIAILGGITNSTSTSIKHMAYAKALKKYGIKVDKTFIVNEGFSIESGITAMEKLLKGKKVPTAVIGINDLVAIGAIRAIKSAGIEVPKDISVTGFDGTYISELVSPQLTTVYQSYEDIGREAVNTIIDVIKNKETPKNKIIKTKLIIRKSCSAKP</sequence>
<evidence type="ECO:0000313" key="6">
    <source>
        <dbReference type="Proteomes" id="UP000342249"/>
    </source>
</evidence>
<evidence type="ECO:0000259" key="4">
    <source>
        <dbReference type="PROSITE" id="PS50932"/>
    </source>
</evidence>
<accession>A0A5N7IIL7</accession>
<dbReference type="EMBL" id="SPSF01000009">
    <property type="protein sequence ID" value="MPQ60814.1"/>
    <property type="molecule type" value="Genomic_DNA"/>
</dbReference>
<dbReference type="PANTHER" id="PTHR30146:SF109">
    <property type="entry name" value="HTH-TYPE TRANSCRIPTIONAL REGULATOR GALS"/>
    <property type="match status" value="1"/>
</dbReference>
<comment type="caution">
    <text evidence="5">The sequence shown here is derived from an EMBL/GenBank/DDBJ whole genome shotgun (WGS) entry which is preliminary data.</text>
</comment>
<proteinExistence type="predicted"/>
<dbReference type="AlphaFoldDB" id="A0A5N7IIL7"/>